<comment type="caution">
    <text evidence="2">Lacks conserved residue(s) required for the propagation of feature annotation.</text>
</comment>
<evidence type="ECO:0000259" key="4">
    <source>
        <dbReference type="PROSITE" id="PS51864"/>
    </source>
</evidence>
<evidence type="ECO:0000256" key="1">
    <source>
        <dbReference type="ARBA" id="ARBA00001947"/>
    </source>
</evidence>
<feature type="signal peptide" evidence="3">
    <location>
        <begin position="1"/>
        <end position="18"/>
    </location>
</feature>
<evidence type="ECO:0000313" key="5">
    <source>
        <dbReference type="EMBL" id="KAF2888069.1"/>
    </source>
</evidence>
<evidence type="ECO:0000256" key="2">
    <source>
        <dbReference type="PROSITE-ProRule" id="PRU01211"/>
    </source>
</evidence>
<dbReference type="EMBL" id="VTPC01080165">
    <property type="protein sequence ID" value="KAF2888069.1"/>
    <property type="molecule type" value="Genomic_DNA"/>
</dbReference>
<dbReference type="InterPro" id="IPR024079">
    <property type="entry name" value="MetalloPept_cat_dom_sf"/>
</dbReference>
<dbReference type="Gene3D" id="3.40.390.10">
    <property type="entry name" value="Collagenase (Catalytic Domain)"/>
    <property type="match status" value="1"/>
</dbReference>
<reference evidence="5" key="1">
    <citation type="submission" date="2019-08" db="EMBL/GenBank/DDBJ databases">
        <title>The genome of the North American firefly Photinus pyralis.</title>
        <authorList>
            <consortium name="Photinus pyralis genome working group"/>
            <person name="Fallon T.R."/>
            <person name="Sander Lower S.E."/>
            <person name="Weng J.-K."/>
        </authorList>
    </citation>
    <scope>NUCLEOTIDE SEQUENCE</scope>
    <source>
        <strain evidence="5">TRF0915ILg1</strain>
        <tissue evidence="5">Whole body</tissue>
    </source>
</reference>
<dbReference type="AlphaFoldDB" id="A0A8K0CIN4"/>
<keyword evidence="6" id="KW-1185">Reference proteome</keyword>
<comment type="caution">
    <text evidence="5">The sequence shown here is derived from an EMBL/GenBank/DDBJ whole genome shotgun (WGS) entry which is preliminary data.</text>
</comment>
<evidence type="ECO:0000313" key="6">
    <source>
        <dbReference type="Proteomes" id="UP000801492"/>
    </source>
</evidence>
<dbReference type="InterPro" id="IPR001506">
    <property type="entry name" value="Peptidase_M12A"/>
</dbReference>
<dbReference type="GO" id="GO:0004222">
    <property type="term" value="F:metalloendopeptidase activity"/>
    <property type="evidence" value="ECO:0007669"/>
    <property type="project" value="InterPro"/>
</dbReference>
<gene>
    <name evidence="5" type="ORF">ILUMI_18104</name>
</gene>
<dbReference type="GO" id="GO:0006508">
    <property type="term" value="P:proteolysis"/>
    <property type="evidence" value="ECO:0007669"/>
    <property type="project" value="InterPro"/>
</dbReference>
<dbReference type="PROSITE" id="PS51864">
    <property type="entry name" value="ASTACIN"/>
    <property type="match status" value="1"/>
</dbReference>
<keyword evidence="3" id="KW-0732">Signal</keyword>
<name>A0A8K0CIN4_IGNLU</name>
<sequence>MMLMQLLNLFIKYNLVCMYFNGRRCAVSGITPFQPDRVRQILAWKESDRGNIWELSGQYQGDIQLGNARTLVTSKERHWPTRGIPLEFDRSFTYEERKWILGCLKPITENTCVSPRMKRSKEVDYIYVT</sequence>
<accession>A0A8K0CIN4</accession>
<comment type="cofactor">
    <cofactor evidence="1">
        <name>Zn(2+)</name>
        <dbReference type="ChEBI" id="CHEBI:29105"/>
    </cofactor>
</comment>
<proteinExistence type="predicted"/>
<dbReference type="Proteomes" id="UP000801492">
    <property type="component" value="Unassembled WGS sequence"/>
</dbReference>
<feature type="non-terminal residue" evidence="5">
    <location>
        <position position="129"/>
    </location>
</feature>
<feature type="chain" id="PRO_5035446152" description="Peptidase M12A domain-containing protein" evidence="3">
    <location>
        <begin position="19"/>
        <end position="129"/>
    </location>
</feature>
<feature type="domain" description="Peptidase M12A" evidence="4">
    <location>
        <begin position="69"/>
        <end position="129"/>
    </location>
</feature>
<organism evidence="5 6">
    <name type="scientific">Ignelater luminosus</name>
    <name type="common">Cucubano</name>
    <name type="synonym">Pyrophorus luminosus</name>
    <dbReference type="NCBI Taxonomy" id="2038154"/>
    <lineage>
        <taxon>Eukaryota</taxon>
        <taxon>Metazoa</taxon>
        <taxon>Ecdysozoa</taxon>
        <taxon>Arthropoda</taxon>
        <taxon>Hexapoda</taxon>
        <taxon>Insecta</taxon>
        <taxon>Pterygota</taxon>
        <taxon>Neoptera</taxon>
        <taxon>Endopterygota</taxon>
        <taxon>Coleoptera</taxon>
        <taxon>Polyphaga</taxon>
        <taxon>Elateriformia</taxon>
        <taxon>Elateroidea</taxon>
        <taxon>Elateridae</taxon>
        <taxon>Agrypninae</taxon>
        <taxon>Pyrophorini</taxon>
        <taxon>Ignelater</taxon>
    </lineage>
</organism>
<evidence type="ECO:0000256" key="3">
    <source>
        <dbReference type="SAM" id="SignalP"/>
    </source>
</evidence>
<protein>
    <recommendedName>
        <fullName evidence="4">Peptidase M12A domain-containing protein</fullName>
    </recommendedName>
</protein>